<dbReference type="PROSITE" id="PS51257">
    <property type="entry name" value="PROKAR_LIPOPROTEIN"/>
    <property type="match status" value="1"/>
</dbReference>
<dbReference type="InterPro" id="IPR007450">
    <property type="entry name" value="BamE_dom"/>
</dbReference>
<reference evidence="5 6" key="1">
    <citation type="journal article" date="2017" name="ISME J.">
        <title>Energy and carbon metabolisms in a deep terrestrial subsurface fluid microbial community.</title>
        <authorList>
            <person name="Momper L."/>
            <person name="Jungbluth S.P."/>
            <person name="Lee M.D."/>
            <person name="Amend J.P."/>
        </authorList>
    </citation>
    <scope>NUCLEOTIDE SEQUENCE [LARGE SCALE GENOMIC DNA]</scope>
    <source>
        <strain evidence="5">SURF_5</strain>
    </source>
</reference>
<protein>
    <submittedName>
        <fullName evidence="5">Outer membrane protein assembly factor BamE</fullName>
    </submittedName>
</protein>
<feature type="domain" description="Outer membrane protein assembly factor BamE" evidence="4">
    <location>
        <begin position="20"/>
        <end position="51"/>
    </location>
</feature>
<evidence type="ECO:0000313" key="6">
    <source>
        <dbReference type="Proteomes" id="UP000265882"/>
    </source>
</evidence>
<dbReference type="Proteomes" id="UP000265882">
    <property type="component" value="Unassembled WGS sequence"/>
</dbReference>
<accession>A0A3A4MVW8</accession>
<dbReference type="InterPro" id="IPR037873">
    <property type="entry name" value="BamE-like"/>
</dbReference>
<evidence type="ECO:0000256" key="1">
    <source>
        <dbReference type="ARBA" id="ARBA00022729"/>
    </source>
</evidence>
<feature type="signal peptide" evidence="3">
    <location>
        <begin position="1"/>
        <end position="26"/>
    </location>
</feature>
<feature type="chain" id="PRO_5018217517" evidence="3">
    <location>
        <begin position="27"/>
        <end position="98"/>
    </location>
</feature>
<gene>
    <name evidence="5" type="primary">bamE</name>
    <name evidence="5" type="ORF">C4520_21785</name>
</gene>
<dbReference type="Pfam" id="PF04355">
    <property type="entry name" value="BamE"/>
    <property type="match status" value="1"/>
</dbReference>
<evidence type="ECO:0000256" key="3">
    <source>
        <dbReference type="SAM" id="SignalP"/>
    </source>
</evidence>
<keyword evidence="1 3" id="KW-0732">Signal</keyword>
<comment type="caution">
    <text evidence="5">The sequence shown here is derived from an EMBL/GenBank/DDBJ whole genome shotgun (WGS) entry which is preliminary data.</text>
</comment>
<dbReference type="Gene3D" id="3.30.1450.10">
    <property type="match status" value="1"/>
</dbReference>
<proteinExistence type="predicted"/>
<name>A0A3A4MVW8_ABYX5</name>
<dbReference type="GO" id="GO:0019867">
    <property type="term" value="C:outer membrane"/>
    <property type="evidence" value="ECO:0007669"/>
    <property type="project" value="InterPro"/>
</dbReference>
<evidence type="ECO:0000259" key="4">
    <source>
        <dbReference type="Pfam" id="PF04355"/>
    </source>
</evidence>
<evidence type="ECO:0000256" key="2">
    <source>
        <dbReference type="ARBA" id="ARBA00023136"/>
    </source>
</evidence>
<sequence length="98" mass="10626">MIRKSRLVLIVLVLFSIACGSKITQANFEKIQTDMTQAEVYKILGEPTETSGVSIGEFSGGTSTWEGDDGVISIQFLNGKVVAKHFVKSKEASSEERG</sequence>
<dbReference type="AlphaFoldDB" id="A0A3A4MVW8"/>
<keyword evidence="2" id="KW-0472">Membrane</keyword>
<evidence type="ECO:0000313" key="5">
    <source>
        <dbReference type="EMBL" id="RJP14347.1"/>
    </source>
</evidence>
<dbReference type="EMBL" id="QZKU01000144">
    <property type="protein sequence ID" value="RJP14347.1"/>
    <property type="molecule type" value="Genomic_DNA"/>
</dbReference>
<organism evidence="5 6">
    <name type="scientific">Abyssobacteria bacterium (strain SURF_5)</name>
    <dbReference type="NCBI Taxonomy" id="2093360"/>
    <lineage>
        <taxon>Bacteria</taxon>
        <taxon>Pseudomonadati</taxon>
        <taxon>Candidatus Hydrogenedentota</taxon>
        <taxon>Candidatus Abyssobacteria</taxon>
    </lineage>
</organism>